<evidence type="ECO:0000313" key="4">
    <source>
        <dbReference type="EMBL" id="CAG1853150.1"/>
    </source>
</evidence>
<protein>
    <submittedName>
        <fullName evidence="4">(wild Malaysian banana) hypothetical protein</fullName>
    </submittedName>
</protein>
<comment type="caution">
    <text evidence="3">Lacks conserved residue(s) required for the propagation of feature annotation.</text>
</comment>
<dbReference type="PANTHER" id="PTHR31636">
    <property type="entry name" value="OSJNBA0084A10.13 PROTEIN-RELATED"/>
    <property type="match status" value="1"/>
</dbReference>
<dbReference type="Pfam" id="PF03514">
    <property type="entry name" value="GRAS"/>
    <property type="match status" value="1"/>
</dbReference>
<dbReference type="GO" id="GO:0043565">
    <property type="term" value="F:sequence-specific DNA binding"/>
    <property type="evidence" value="ECO:0000318"/>
    <property type="project" value="GO_Central"/>
</dbReference>
<dbReference type="InParanoid" id="A0A804KUT5"/>
<dbReference type="AlphaFoldDB" id="A0A804KUT5"/>
<keyword evidence="6" id="KW-1185">Reference proteome</keyword>
<dbReference type="Gramene" id="Ma10_t10710.1">
    <property type="protein sequence ID" value="Ma10_p10710.1"/>
    <property type="gene ID" value="Ma10_g10710"/>
</dbReference>
<dbReference type="InterPro" id="IPR005202">
    <property type="entry name" value="TF_GRAS"/>
</dbReference>
<dbReference type="EMBL" id="HG996476">
    <property type="protein sequence ID" value="CAG1853150.1"/>
    <property type="molecule type" value="Genomic_DNA"/>
</dbReference>
<dbReference type="GO" id="GO:0005634">
    <property type="term" value="C:nucleus"/>
    <property type="evidence" value="ECO:0000318"/>
    <property type="project" value="GO_Central"/>
</dbReference>
<dbReference type="EnsemblPlants" id="Ma10_t10710.1">
    <property type="protein sequence ID" value="Ma10_p10710.1"/>
    <property type="gene ID" value="Ma10_g10710"/>
</dbReference>
<comment type="similarity">
    <text evidence="3">Belongs to the GRAS family.</text>
</comment>
<keyword evidence="1" id="KW-0805">Transcription regulation</keyword>
<dbReference type="GO" id="GO:0003700">
    <property type="term" value="F:DNA-binding transcription factor activity"/>
    <property type="evidence" value="ECO:0000318"/>
    <property type="project" value="GO_Central"/>
</dbReference>
<dbReference type="GO" id="GO:0006355">
    <property type="term" value="P:regulation of DNA-templated transcription"/>
    <property type="evidence" value="ECO:0000318"/>
    <property type="project" value="GO_Central"/>
</dbReference>
<sequence length="449" mass="50257">MSPKFRRLQRMEGDDNVRAWRSHAIKKRKARDGFGACHVKAKDADDGKFLVLLQAKERMLREDPKRSGQEDATDEQLRRLLLLAASAIDADHADAAIDALVDLYQHASLHGHPMQRVMAYFADGLAARILTDSSPFYRSIMAHPTPEEEFTGFTELYRASPCYQFAHFTANQTIVEAFEAEEKQNGRRLYVIDFDVSYGFQWPSLIQSLCDKATTSKPISLHLTGFGRSTEELKNTETRLVGFSKSCSNLEFVYNGLLRGSTTSDLKIEKNATLAVNLVFYLQTMKSSSEMLATLMSIHSLNPSVVVLAEKEISQRPAGYSARFVESSLNYFAAMFRSLHDCLPADSLGRLSIEKNHLGREIKSAITCNCEKTSAWKGRMESTGFQGMKLSSRSVSQAKLLLKIKGQFSTIEHVSNSGFGISETDDGRTLSLCLQDRNLITVSAWKCTR</sequence>
<dbReference type="FunCoup" id="A0A804KUT5">
    <property type="interactions" value="2903"/>
</dbReference>
<reference evidence="4" key="1">
    <citation type="submission" date="2021-03" db="EMBL/GenBank/DDBJ databases">
        <authorList>
            <consortium name="Genoscope - CEA"/>
            <person name="William W."/>
        </authorList>
    </citation>
    <scope>NUCLEOTIDE SEQUENCE</scope>
    <source>
        <strain evidence="4">Doubled-haploid Pahang</strain>
    </source>
</reference>
<evidence type="ECO:0000313" key="5">
    <source>
        <dbReference type="EnsemblPlants" id="Ma10_p10710.1"/>
    </source>
</evidence>
<feature type="region of interest" description="SAW" evidence="3">
    <location>
        <begin position="367"/>
        <end position="446"/>
    </location>
</feature>
<proteinExistence type="inferred from homology"/>
<reference evidence="5" key="2">
    <citation type="submission" date="2021-05" db="UniProtKB">
        <authorList>
            <consortium name="EnsemblPlants"/>
        </authorList>
    </citation>
    <scope>IDENTIFICATION</scope>
    <source>
        <strain evidence="5">subsp. malaccensis</strain>
    </source>
</reference>
<evidence type="ECO:0000256" key="2">
    <source>
        <dbReference type="ARBA" id="ARBA00023163"/>
    </source>
</evidence>
<dbReference type="PROSITE" id="PS50985">
    <property type="entry name" value="GRAS"/>
    <property type="match status" value="1"/>
</dbReference>
<gene>
    <name evidence="4" type="ORF">GSMUA_313760.1</name>
</gene>
<dbReference type="OrthoDB" id="1934063at2759"/>
<keyword evidence="2" id="KW-0804">Transcription</keyword>
<dbReference type="OMA" id="NYDMDGV"/>
<evidence type="ECO:0000313" key="6">
    <source>
        <dbReference type="Proteomes" id="UP000012960"/>
    </source>
</evidence>
<organism evidence="5 6">
    <name type="scientific">Musa acuminata subsp. malaccensis</name>
    <name type="common">Wild banana</name>
    <name type="synonym">Musa malaccensis</name>
    <dbReference type="NCBI Taxonomy" id="214687"/>
    <lineage>
        <taxon>Eukaryota</taxon>
        <taxon>Viridiplantae</taxon>
        <taxon>Streptophyta</taxon>
        <taxon>Embryophyta</taxon>
        <taxon>Tracheophyta</taxon>
        <taxon>Spermatophyta</taxon>
        <taxon>Magnoliopsida</taxon>
        <taxon>Liliopsida</taxon>
        <taxon>Zingiberales</taxon>
        <taxon>Musaceae</taxon>
        <taxon>Musa</taxon>
    </lineage>
</organism>
<accession>A0A804KUT5</accession>
<name>A0A804KUT5_MUSAM</name>
<dbReference type="Proteomes" id="UP000012960">
    <property type="component" value="Unplaced"/>
</dbReference>
<evidence type="ECO:0000256" key="1">
    <source>
        <dbReference type="ARBA" id="ARBA00023015"/>
    </source>
</evidence>
<evidence type="ECO:0000256" key="3">
    <source>
        <dbReference type="PROSITE-ProRule" id="PRU01191"/>
    </source>
</evidence>